<evidence type="ECO:0000313" key="2">
    <source>
        <dbReference type="EMBL" id="THU82195.1"/>
    </source>
</evidence>
<keyword evidence="1" id="KW-0812">Transmembrane</keyword>
<dbReference type="EMBL" id="ML179750">
    <property type="protein sequence ID" value="THU82195.1"/>
    <property type="molecule type" value="Genomic_DNA"/>
</dbReference>
<dbReference type="Proteomes" id="UP000297245">
    <property type="component" value="Unassembled WGS sequence"/>
</dbReference>
<gene>
    <name evidence="2" type="ORF">K435DRAFT_934449</name>
</gene>
<organism evidence="2 3">
    <name type="scientific">Dendrothele bispora (strain CBS 962.96)</name>
    <dbReference type="NCBI Taxonomy" id="1314807"/>
    <lineage>
        <taxon>Eukaryota</taxon>
        <taxon>Fungi</taxon>
        <taxon>Dikarya</taxon>
        <taxon>Basidiomycota</taxon>
        <taxon>Agaricomycotina</taxon>
        <taxon>Agaricomycetes</taxon>
        <taxon>Agaricomycetidae</taxon>
        <taxon>Agaricales</taxon>
        <taxon>Agaricales incertae sedis</taxon>
        <taxon>Dendrothele</taxon>
    </lineage>
</organism>
<feature type="transmembrane region" description="Helical" evidence="1">
    <location>
        <begin position="58"/>
        <end position="80"/>
    </location>
</feature>
<proteinExistence type="predicted"/>
<dbReference type="AlphaFoldDB" id="A0A4V4HC72"/>
<reference evidence="2 3" key="1">
    <citation type="journal article" date="2019" name="Nat. Ecol. Evol.">
        <title>Megaphylogeny resolves global patterns of mushroom evolution.</title>
        <authorList>
            <person name="Varga T."/>
            <person name="Krizsan K."/>
            <person name="Foldi C."/>
            <person name="Dima B."/>
            <person name="Sanchez-Garcia M."/>
            <person name="Sanchez-Ramirez S."/>
            <person name="Szollosi G.J."/>
            <person name="Szarkandi J.G."/>
            <person name="Papp V."/>
            <person name="Albert L."/>
            <person name="Andreopoulos W."/>
            <person name="Angelini C."/>
            <person name="Antonin V."/>
            <person name="Barry K.W."/>
            <person name="Bougher N.L."/>
            <person name="Buchanan P."/>
            <person name="Buyck B."/>
            <person name="Bense V."/>
            <person name="Catcheside P."/>
            <person name="Chovatia M."/>
            <person name="Cooper J."/>
            <person name="Damon W."/>
            <person name="Desjardin D."/>
            <person name="Finy P."/>
            <person name="Geml J."/>
            <person name="Haridas S."/>
            <person name="Hughes K."/>
            <person name="Justo A."/>
            <person name="Karasinski D."/>
            <person name="Kautmanova I."/>
            <person name="Kiss B."/>
            <person name="Kocsube S."/>
            <person name="Kotiranta H."/>
            <person name="LaButti K.M."/>
            <person name="Lechner B.E."/>
            <person name="Liimatainen K."/>
            <person name="Lipzen A."/>
            <person name="Lukacs Z."/>
            <person name="Mihaltcheva S."/>
            <person name="Morgado L.N."/>
            <person name="Niskanen T."/>
            <person name="Noordeloos M.E."/>
            <person name="Ohm R.A."/>
            <person name="Ortiz-Santana B."/>
            <person name="Ovrebo C."/>
            <person name="Racz N."/>
            <person name="Riley R."/>
            <person name="Savchenko A."/>
            <person name="Shiryaev A."/>
            <person name="Soop K."/>
            <person name="Spirin V."/>
            <person name="Szebenyi C."/>
            <person name="Tomsovsky M."/>
            <person name="Tulloss R.E."/>
            <person name="Uehling J."/>
            <person name="Grigoriev I.V."/>
            <person name="Vagvolgyi C."/>
            <person name="Papp T."/>
            <person name="Martin F.M."/>
            <person name="Miettinen O."/>
            <person name="Hibbett D.S."/>
            <person name="Nagy L.G."/>
        </authorList>
    </citation>
    <scope>NUCLEOTIDE SEQUENCE [LARGE SCALE GENOMIC DNA]</scope>
    <source>
        <strain evidence="2 3">CBS 962.96</strain>
    </source>
</reference>
<feature type="transmembrane region" description="Helical" evidence="1">
    <location>
        <begin position="20"/>
        <end position="38"/>
    </location>
</feature>
<evidence type="ECO:0000313" key="3">
    <source>
        <dbReference type="Proteomes" id="UP000297245"/>
    </source>
</evidence>
<keyword evidence="3" id="KW-1185">Reference proteome</keyword>
<protein>
    <submittedName>
        <fullName evidence="2">Uncharacterized protein</fullName>
    </submittedName>
</protein>
<sequence>DAIVLWRAWILYRNHRGIQVVLVTFFLGSLVGIILDIVDDITGLFEISDKVNDYTERILYAALPLAMNFFATSLIAYKAWSVGSSLLLLLDLTPATTYFQNQVEKVLALLVESGLIYMAFWVNYFVAGI</sequence>
<evidence type="ECO:0000256" key="1">
    <source>
        <dbReference type="SAM" id="Phobius"/>
    </source>
</evidence>
<name>A0A4V4HC72_DENBC</name>
<keyword evidence="1" id="KW-0472">Membrane</keyword>
<accession>A0A4V4HC72</accession>
<keyword evidence="1" id="KW-1133">Transmembrane helix</keyword>
<dbReference type="OrthoDB" id="2744793at2759"/>
<feature type="transmembrane region" description="Helical" evidence="1">
    <location>
        <begin position="106"/>
        <end position="126"/>
    </location>
</feature>
<feature type="non-terminal residue" evidence="2">
    <location>
        <position position="1"/>
    </location>
</feature>